<keyword evidence="3" id="KW-1185">Reference proteome</keyword>
<sequence length="363" mass="40710">MESVVNIMFKNCFAGKRVLVTGSTGFKGSWLTLWLQALGAEVTGYSLDPDTKPSHWELLELQVDHVSADVRNDQMLRSVIEKTSPHLIFHLAAQPLVRASYSDPVQTWSTNVMGTVNLLNACRGVSSLLGIVVITTDKVYDNPENGVPFSEREPLGAGDPYSSSKAACELVVESFSRGFFTGNTPIIASCRAGNVIGGGDWAKDRLIPDIVKSMIIGTRLDIRYPRAVRPWQHVLDSLSGYLCLAQRMVEGDKTVQGAWNFGPRLVDNYSVENMLTAMRTFWPELTWNRSQSKALHEATLLRLNCEKAQSQLHWQPVWDFSNTARQTAVWYQNYYANGHVSSFEQLKQYQQDAHEKGVFWACN</sequence>
<evidence type="ECO:0000313" key="3">
    <source>
        <dbReference type="Proteomes" id="UP000470213"/>
    </source>
</evidence>
<organism evidence="2 3">
    <name type="scientific">Alteromonas profundi</name>
    <dbReference type="NCBI Taxonomy" id="2696062"/>
    <lineage>
        <taxon>Bacteria</taxon>
        <taxon>Pseudomonadati</taxon>
        <taxon>Pseudomonadota</taxon>
        <taxon>Gammaproteobacteria</taxon>
        <taxon>Alteromonadales</taxon>
        <taxon>Alteromonadaceae</taxon>
        <taxon>Alteromonas/Salinimonas group</taxon>
        <taxon>Alteromonas</taxon>
    </lineage>
</organism>
<dbReference type="Gene3D" id="3.90.25.10">
    <property type="entry name" value="UDP-galactose 4-epimerase, domain 1"/>
    <property type="match status" value="1"/>
</dbReference>
<dbReference type="Proteomes" id="UP000470213">
    <property type="component" value="Unassembled WGS sequence"/>
</dbReference>
<dbReference type="GO" id="GO:0047733">
    <property type="term" value="F:CDP-glucose 4,6-dehydratase activity"/>
    <property type="evidence" value="ECO:0007669"/>
    <property type="project" value="UniProtKB-EC"/>
</dbReference>
<reference evidence="2 3" key="1">
    <citation type="submission" date="2020-01" db="EMBL/GenBank/DDBJ databases">
        <authorList>
            <person name="Chen J."/>
            <person name="Zhu S."/>
            <person name="Yang J."/>
        </authorList>
    </citation>
    <scope>NUCLEOTIDE SEQUENCE [LARGE SCALE GENOMIC DNA]</scope>
    <source>
        <strain evidence="2 3">345S023</strain>
    </source>
</reference>
<dbReference type="InterPro" id="IPR036291">
    <property type="entry name" value="NAD(P)-bd_dom_sf"/>
</dbReference>
<protein>
    <submittedName>
        <fullName evidence="2">CDP-glucose 4,6-dehydratase</fullName>
        <ecNumber evidence="2">4.2.1.45</ecNumber>
    </submittedName>
</protein>
<name>A0A7X5LI98_9ALTE</name>
<comment type="caution">
    <text evidence="2">The sequence shown here is derived from an EMBL/GenBank/DDBJ whole genome shotgun (WGS) entry which is preliminary data.</text>
</comment>
<dbReference type="PANTHER" id="PTHR43000">
    <property type="entry name" value="DTDP-D-GLUCOSE 4,6-DEHYDRATASE-RELATED"/>
    <property type="match status" value="1"/>
</dbReference>
<dbReference type="NCBIfam" id="TIGR02622">
    <property type="entry name" value="CDP_4_6_dhtase"/>
    <property type="match status" value="1"/>
</dbReference>
<dbReference type="EC" id="4.2.1.45" evidence="2"/>
<dbReference type="InterPro" id="IPR013445">
    <property type="entry name" value="CDP_4_6_deHydtase"/>
</dbReference>
<proteinExistence type="predicted"/>
<gene>
    <name evidence="2" type="primary">rfbG</name>
    <name evidence="2" type="ORF">GTH32_01455</name>
</gene>
<dbReference type="InterPro" id="IPR016040">
    <property type="entry name" value="NAD(P)-bd_dom"/>
</dbReference>
<feature type="domain" description="NAD(P)-binding" evidence="1">
    <location>
        <begin position="19"/>
        <end position="326"/>
    </location>
</feature>
<keyword evidence="2" id="KW-0456">Lyase</keyword>
<dbReference type="SUPFAM" id="SSF51735">
    <property type="entry name" value="NAD(P)-binding Rossmann-fold domains"/>
    <property type="match status" value="1"/>
</dbReference>
<dbReference type="Gene3D" id="3.40.50.720">
    <property type="entry name" value="NAD(P)-binding Rossmann-like Domain"/>
    <property type="match status" value="1"/>
</dbReference>
<dbReference type="Pfam" id="PF16363">
    <property type="entry name" value="GDP_Man_Dehyd"/>
    <property type="match status" value="1"/>
</dbReference>
<accession>A0A7X5LI98</accession>
<dbReference type="AlphaFoldDB" id="A0A7X5LI98"/>
<evidence type="ECO:0000313" key="2">
    <source>
        <dbReference type="EMBL" id="NDV89861.1"/>
    </source>
</evidence>
<evidence type="ECO:0000259" key="1">
    <source>
        <dbReference type="Pfam" id="PF16363"/>
    </source>
</evidence>
<dbReference type="EMBL" id="JAAAWN010000001">
    <property type="protein sequence ID" value="NDV89861.1"/>
    <property type="molecule type" value="Genomic_DNA"/>
</dbReference>